<dbReference type="GO" id="GO:0005085">
    <property type="term" value="F:guanyl-nucleotide exchange factor activity"/>
    <property type="evidence" value="ECO:0007669"/>
    <property type="project" value="UniProtKB-KW"/>
</dbReference>
<feature type="domain" description="DH" evidence="3">
    <location>
        <begin position="260"/>
        <end position="455"/>
    </location>
</feature>
<evidence type="ECO:0000259" key="3">
    <source>
        <dbReference type="PROSITE" id="PS50010"/>
    </source>
</evidence>
<dbReference type="Pfam" id="PF00780">
    <property type="entry name" value="CNH"/>
    <property type="match status" value="1"/>
</dbReference>
<dbReference type="InterPro" id="IPR011993">
    <property type="entry name" value="PH-like_dom_sf"/>
</dbReference>
<dbReference type="InterPro" id="IPR001180">
    <property type="entry name" value="CNH_dom"/>
</dbReference>
<sequence>MGGRPLHSSSTQQTPTSSFGNLPNPYSSSPSPHPGFASSPVPEPPPYEYKNNSWGPPGVPQVVETRNSYDEAPQTRLRSMSNTDHLLGAQAASSMGPAMMAFPEPQLTVPQSLPGANLQRASSATAAAPNRHNHYAENFRRPTHPQPLERGEPKASPPIPPAKLLHTTSAASLQSNLTSNSYTRNPDQYQDALASPVESSFSLDQEEKDKAPARDLSHLSQDMEESIARFQRGELADAEEEWHRLVPEEAMKALENKEIQRQGMIFELFKAEREYVSDLQLMEDIFIHGLFKAQPPVIPEHQISAFVNDVFGNLHEILLHHRTMLGALFARQRDDHPLINSIADVVLETALKPEFRDAYEKYIKHYPMAESIHQKQRQLNPAYEAFLESVSSEPRIKKRDLKIFLSRPVTRLPRLNLLLESILKKTDKEHDHPDLDTLPLALGILGDCIKATQPGIEAAESRVKFMDICEHLVAPKGEIMDLDLFDKERHLVHVGPVWTKAKADTGFMGEKWQELQGLVLDNYFILYREKATQNSTVVKKIVQHRPVPLSFIRLASFNSDPEIRKEKNEGLLGTWRSQEVSMYPFTFYHSSPSAMKAYKMYVTNEAARKKWYSVFVDALGVHKVKQENNPWFTQEQLSDGFFRIPKEAVISPHSRAATGKITSAVPFNTSGGRFIAIACTSGIYIARYGTEDYRKVFNFPNATYIAALQVWNGHYLNKFIIHFESTVLGYSLDLVAMIAYGQGNPQLLEASRERITPSDQSVMFVRHISMQDRVLLIYAAKKRLSSSCYVYALEPVAQQMMQGIQGTSPPCTFRPYGQPGGIPKDTYDVVSLTRTVAVCTRDGLITADPSNLNAHPPAIPLLNDAASNQSIANLKANIEGLKPLGFLRVSSDEIMVIYDDIGCYVNTRGYPARNGGYIRWETKVTSYAHRNEHLFLVSPRFIEIRLISNGRLLQVIEGGDIRLLFASPALSPHDNVLVAMRGRYNDPFGLSEKVVELMKAEEYSTTASPMWSEWDM</sequence>
<evidence type="ECO:0000313" key="5">
    <source>
        <dbReference type="EMBL" id="TFK28142.1"/>
    </source>
</evidence>
<dbReference type="AlphaFoldDB" id="A0A5C3L681"/>
<dbReference type="PANTHER" id="PTHR46572:SF1">
    <property type="entry name" value="RHO1 GUANINE NUCLEOTIDE EXCHANGE FACTOR TUS1"/>
    <property type="match status" value="1"/>
</dbReference>
<keyword evidence="6" id="KW-1185">Reference proteome</keyword>
<dbReference type="Pfam" id="PF00621">
    <property type="entry name" value="RhoGEF"/>
    <property type="match status" value="1"/>
</dbReference>
<dbReference type="InterPro" id="IPR000219">
    <property type="entry name" value="DH_dom"/>
</dbReference>
<dbReference type="STRING" id="230819.A0A5C3L681"/>
<feature type="domain" description="CNH" evidence="4">
    <location>
        <begin position="658"/>
        <end position="971"/>
    </location>
</feature>
<organism evidence="5 6">
    <name type="scientific">Coprinopsis marcescibilis</name>
    <name type="common">Agaric fungus</name>
    <name type="synonym">Psathyrella marcescibilis</name>
    <dbReference type="NCBI Taxonomy" id="230819"/>
    <lineage>
        <taxon>Eukaryota</taxon>
        <taxon>Fungi</taxon>
        <taxon>Dikarya</taxon>
        <taxon>Basidiomycota</taxon>
        <taxon>Agaricomycotina</taxon>
        <taxon>Agaricomycetes</taxon>
        <taxon>Agaricomycetidae</taxon>
        <taxon>Agaricales</taxon>
        <taxon>Agaricineae</taxon>
        <taxon>Psathyrellaceae</taxon>
        <taxon>Coprinopsis</taxon>
    </lineage>
</organism>
<dbReference type="InterPro" id="IPR052233">
    <property type="entry name" value="Rho-type_GEFs"/>
</dbReference>
<dbReference type="Gene3D" id="1.20.900.10">
    <property type="entry name" value="Dbl homology (DH) domain"/>
    <property type="match status" value="1"/>
</dbReference>
<proteinExistence type="predicted"/>
<evidence type="ECO:0000256" key="2">
    <source>
        <dbReference type="SAM" id="MobiDB-lite"/>
    </source>
</evidence>
<evidence type="ECO:0000313" key="6">
    <source>
        <dbReference type="Proteomes" id="UP000307440"/>
    </source>
</evidence>
<dbReference type="SUPFAM" id="SSF48065">
    <property type="entry name" value="DBL homology domain (DH-domain)"/>
    <property type="match status" value="1"/>
</dbReference>
<feature type="region of interest" description="Disordered" evidence="2">
    <location>
        <begin position="107"/>
        <end position="163"/>
    </location>
</feature>
<feature type="compositionally biased region" description="Low complexity" evidence="2">
    <location>
        <begin position="8"/>
        <end position="30"/>
    </location>
</feature>
<dbReference type="Proteomes" id="UP000307440">
    <property type="component" value="Unassembled WGS sequence"/>
</dbReference>
<protein>
    <recommendedName>
        <fullName evidence="7">Signal transducer</fullName>
    </recommendedName>
</protein>
<reference evidence="5 6" key="1">
    <citation type="journal article" date="2019" name="Nat. Ecol. Evol.">
        <title>Megaphylogeny resolves global patterns of mushroom evolution.</title>
        <authorList>
            <person name="Varga T."/>
            <person name="Krizsan K."/>
            <person name="Foldi C."/>
            <person name="Dima B."/>
            <person name="Sanchez-Garcia M."/>
            <person name="Sanchez-Ramirez S."/>
            <person name="Szollosi G.J."/>
            <person name="Szarkandi J.G."/>
            <person name="Papp V."/>
            <person name="Albert L."/>
            <person name="Andreopoulos W."/>
            <person name="Angelini C."/>
            <person name="Antonin V."/>
            <person name="Barry K.W."/>
            <person name="Bougher N.L."/>
            <person name="Buchanan P."/>
            <person name="Buyck B."/>
            <person name="Bense V."/>
            <person name="Catcheside P."/>
            <person name="Chovatia M."/>
            <person name="Cooper J."/>
            <person name="Damon W."/>
            <person name="Desjardin D."/>
            <person name="Finy P."/>
            <person name="Geml J."/>
            <person name="Haridas S."/>
            <person name="Hughes K."/>
            <person name="Justo A."/>
            <person name="Karasinski D."/>
            <person name="Kautmanova I."/>
            <person name="Kiss B."/>
            <person name="Kocsube S."/>
            <person name="Kotiranta H."/>
            <person name="LaButti K.M."/>
            <person name="Lechner B.E."/>
            <person name="Liimatainen K."/>
            <person name="Lipzen A."/>
            <person name="Lukacs Z."/>
            <person name="Mihaltcheva S."/>
            <person name="Morgado L.N."/>
            <person name="Niskanen T."/>
            <person name="Noordeloos M.E."/>
            <person name="Ohm R.A."/>
            <person name="Ortiz-Santana B."/>
            <person name="Ovrebo C."/>
            <person name="Racz N."/>
            <person name="Riley R."/>
            <person name="Savchenko A."/>
            <person name="Shiryaev A."/>
            <person name="Soop K."/>
            <person name="Spirin V."/>
            <person name="Szebenyi C."/>
            <person name="Tomsovsky M."/>
            <person name="Tulloss R.E."/>
            <person name="Uehling J."/>
            <person name="Grigoriev I.V."/>
            <person name="Vagvolgyi C."/>
            <person name="Papp T."/>
            <person name="Martin F.M."/>
            <person name="Miettinen O."/>
            <person name="Hibbett D.S."/>
            <person name="Nagy L.G."/>
        </authorList>
    </citation>
    <scope>NUCLEOTIDE SEQUENCE [LARGE SCALE GENOMIC DNA]</scope>
    <source>
        <strain evidence="5 6">CBS 121175</strain>
    </source>
</reference>
<accession>A0A5C3L681</accession>
<dbReference type="EMBL" id="ML210158">
    <property type="protein sequence ID" value="TFK28142.1"/>
    <property type="molecule type" value="Genomic_DNA"/>
</dbReference>
<dbReference type="SMART" id="SM00325">
    <property type="entry name" value="RhoGEF"/>
    <property type="match status" value="1"/>
</dbReference>
<feature type="region of interest" description="Disordered" evidence="2">
    <location>
        <begin position="192"/>
        <end position="212"/>
    </location>
</feature>
<dbReference type="OrthoDB" id="2272012at2759"/>
<gene>
    <name evidence="5" type="ORF">FA15DRAFT_665628</name>
</gene>
<dbReference type="InterPro" id="IPR035899">
    <property type="entry name" value="DBL_dom_sf"/>
</dbReference>
<evidence type="ECO:0000256" key="1">
    <source>
        <dbReference type="ARBA" id="ARBA00022658"/>
    </source>
</evidence>
<evidence type="ECO:0008006" key="7">
    <source>
        <dbReference type="Google" id="ProtNLM"/>
    </source>
</evidence>
<keyword evidence="1" id="KW-0344">Guanine-nucleotide releasing factor</keyword>
<feature type="region of interest" description="Disordered" evidence="2">
    <location>
        <begin position="1"/>
        <end position="82"/>
    </location>
</feature>
<dbReference type="PROSITE" id="PS50219">
    <property type="entry name" value="CNH"/>
    <property type="match status" value="1"/>
</dbReference>
<dbReference type="Gene3D" id="2.30.29.30">
    <property type="entry name" value="Pleckstrin-homology domain (PH domain)/Phosphotyrosine-binding domain (PTB)"/>
    <property type="match status" value="1"/>
</dbReference>
<name>A0A5C3L681_COPMA</name>
<dbReference type="PROSITE" id="PS50010">
    <property type="entry name" value="DH_2"/>
    <property type="match status" value="1"/>
</dbReference>
<dbReference type="PANTHER" id="PTHR46572">
    <property type="entry name" value="RHO1 GDP-GTP EXCHANGE PROTEIN 1-RELATED"/>
    <property type="match status" value="1"/>
</dbReference>
<evidence type="ECO:0000259" key="4">
    <source>
        <dbReference type="PROSITE" id="PS50219"/>
    </source>
</evidence>
<dbReference type="CDD" id="cd00160">
    <property type="entry name" value="RhoGEF"/>
    <property type="match status" value="1"/>
</dbReference>